<gene>
    <name evidence="1" type="ORF">C3B55_00611</name>
</gene>
<accession>A0ABX5R8G7</accession>
<dbReference type="Proteomes" id="UP000288953">
    <property type="component" value="Chromosome"/>
</dbReference>
<evidence type="ECO:0000313" key="1">
    <source>
        <dbReference type="EMBL" id="QAX81940.1"/>
    </source>
</evidence>
<evidence type="ECO:0000313" key="2">
    <source>
        <dbReference type="Proteomes" id="UP000288953"/>
    </source>
</evidence>
<keyword evidence="2" id="KW-1185">Reference proteome</keyword>
<name>A0ABX5R8G7_9PSED</name>
<proteinExistence type="predicted"/>
<reference evidence="1 2" key="1">
    <citation type="journal article" date="2018" name="Genome Biol. Evol.">
        <title>Partnering With a Pest: Genomes of Hemlock Woolly Adelgid Symbionts Reveal Atypical Nutritional Provisioning Patterns in Dual-Obligate Bacteria.</title>
        <authorList>
            <person name="Weglarz K.M."/>
            <person name="Havill N.P."/>
            <person name="Burke G.R."/>
            <person name="von Dohlen C.D."/>
        </authorList>
    </citation>
    <scope>NUCLEOTIDE SEQUENCE [LARGE SCALE GENOMIC DNA]</scope>
    <source>
        <strain evidence="1 2">HWA_ENA</strain>
    </source>
</reference>
<organism evidence="1 2">
    <name type="scientific">Candidatus Pseudomonas adelgestsugas</name>
    <dbReference type="NCBI Taxonomy" id="1302376"/>
    <lineage>
        <taxon>Bacteria</taxon>
        <taxon>Pseudomonadati</taxon>
        <taxon>Pseudomonadota</taxon>
        <taxon>Gammaproteobacteria</taxon>
        <taxon>Pseudomonadales</taxon>
        <taxon>Pseudomonadaceae</taxon>
        <taxon>Pseudomonas</taxon>
    </lineage>
</organism>
<dbReference type="EMBL" id="CP026512">
    <property type="protein sequence ID" value="QAX81940.1"/>
    <property type="molecule type" value="Genomic_DNA"/>
</dbReference>
<sequence>MIKIATRLHLLDLPLISSVDILLYPISNNGVIGLLLKLSMPYKVCIITLVRVVNFNFRSVHR</sequence>
<protein>
    <submittedName>
        <fullName evidence="1">Uncharacterized protein</fullName>
    </submittedName>
</protein>